<gene>
    <name evidence="6" type="ORF">GHK24_09275</name>
</gene>
<accession>A0A6L5JY40</accession>
<dbReference type="InterPro" id="IPR036390">
    <property type="entry name" value="WH_DNA-bd_sf"/>
</dbReference>
<evidence type="ECO:0000256" key="4">
    <source>
        <dbReference type="ARBA" id="ARBA00023163"/>
    </source>
</evidence>
<comment type="similarity">
    <text evidence="1">Belongs to the LysR transcriptional regulatory family.</text>
</comment>
<protein>
    <submittedName>
        <fullName evidence="6">LysR family transcriptional regulator</fullName>
    </submittedName>
</protein>
<organism evidence="6 7">
    <name type="scientific">Rhodocyclus tenuis</name>
    <name type="common">Rhodospirillum tenue</name>
    <dbReference type="NCBI Taxonomy" id="1066"/>
    <lineage>
        <taxon>Bacteria</taxon>
        <taxon>Pseudomonadati</taxon>
        <taxon>Pseudomonadota</taxon>
        <taxon>Betaproteobacteria</taxon>
        <taxon>Rhodocyclales</taxon>
        <taxon>Rhodocyclaceae</taxon>
        <taxon>Rhodocyclus</taxon>
    </lineage>
</organism>
<dbReference type="GO" id="GO:0003700">
    <property type="term" value="F:DNA-binding transcription factor activity"/>
    <property type="evidence" value="ECO:0007669"/>
    <property type="project" value="InterPro"/>
</dbReference>
<dbReference type="FunFam" id="1.10.10.10:FF:000001">
    <property type="entry name" value="LysR family transcriptional regulator"/>
    <property type="match status" value="1"/>
</dbReference>
<dbReference type="PANTHER" id="PTHR30126">
    <property type="entry name" value="HTH-TYPE TRANSCRIPTIONAL REGULATOR"/>
    <property type="match status" value="1"/>
</dbReference>
<dbReference type="AlphaFoldDB" id="A0A6L5JY40"/>
<dbReference type="Gene3D" id="3.40.190.290">
    <property type="match status" value="1"/>
</dbReference>
<dbReference type="InterPro" id="IPR005119">
    <property type="entry name" value="LysR_subst-bd"/>
</dbReference>
<proteinExistence type="inferred from homology"/>
<dbReference type="Gene3D" id="1.10.10.10">
    <property type="entry name" value="Winged helix-like DNA-binding domain superfamily/Winged helix DNA-binding domain"/>
    <property type="match status" value="1"/>
</dbReference>
<dbReference type="PROSITE" id="PS50931">
    <property type="entry name" value="HTH_LYSR"/>
    <property type="match status" value="1"/>
</dbReference>
<reference evidence="6 7" key="1">
    <citation type="submission" date="2019-10" db="EMBL/GenBank/DDBJ databases">
        <title>Whole-genome sequence of the purple nonsulfur photosynthetic bacterium Rhodocyclus tenuis.</title>
        <authorList>
            <person name="Kyndt J.A."/>
            <person name="Meyer T.E."/>
        </authorList>
    </citation>
    <scope>NUCLEOTIDE SEQUENCE [LARGE SCALE GENOMIC DNA]</scope>
    <source>
        <strain evidence="6 7">DSM 110</strain>
    </source>
</reference>
<dbReference type="SUPFAM" id="SSF53850">
    <property type="entry name" value="Periplasmic binding protein-like II"/>
    <property type="match status" value="1"/>
</dbReference>
<sequence length="303" mass="32911">MRFSLRQMQIFAAVARDLSYTRAAEALHLTQPAVFAQVRQLEESVGLPLLERIGRKLHLTAAGEEVLATSRETLDALERLEMRLADLQGLKRGRLRIAMVTTAKYLIPRLLGEFCARHPGIEAELTVTNREKLLARLAANEDDLVILGKPPGGLDVVATPIADNPLVVLARHDHPLAGQKAIPPARIAEEPFILRERGSGTRRAAERFFAAQGCTLKVRMELGSNEAIKQAIAGGLGLSVLSRHTLALEGEAGLIQPLDVAGFPLQSQWYVAYPAGKHLSAVASAFIDHLLASQGHTAVNFPE</sequence>
<comment type="caution">
    <text evidence="6">The sequence shown here is derived from an EMBL/GenBank/DDBJ whole genome shotgun (WGS) entry which is preliminary data.</text>
</comment>
<dbReference type="Pfam" id="PF00126">
    <property type="entry name" value="HTH_1"/>
    <property type="match status" value="1"/>
</dbReference>
<evidence type="ECO:0000259" key="5">
    <source>
        <dbReference type="PROSITE" id="PS50931"/>
    </source>
</evidence>
<keyword evidence="4" id="KW-0804">Transcription</keyword>
<keyword evidence="2" id="KW-0805">Transcription regulation</keyword>
<evidence type="ECO:0000256" key="1">
    <source>
        <dbReference type="ARBA" id="ARBA00009437"/>
    </source>
</evidence>
<evidence type="ECO:0000313" key="7">
    <source>
        <dbReference type="Proteomes" id="UP000480275"/>
    </source>
</evidence>
<evidence type="ECO:0000313" key="6">
    <source>
        <dbReference type="EMBL" id="MQY51966.1"/>
    </source>
</evidence>
<feature type="domain" description="HTH lysR-type" evidence="5">
    <location>
        <begin position="3"/>
        <end position="60"/>
    </location>
</feature>
<dbReference type="EMBL" id="WIXJ01000006">
    <property type="protein sequence ID" value="MQY51966.1"/>
    <property type="molecule type" value="Genomic_DNA"/>
</dbReference>
<dbReference type="InterPro" id="IPR036388">
    <property type="entry name" value="WH-like_DNA-bd_sf"/>
</dbReference>
<dbReference type="PANTHER" id="PTHR30126:SF5">
    <property type="entry name" value="HTH-TYPE TRANSCRIPTIONAL ACTIVATOR CMPR"/>
    <property type="match status" value="1"/>
</dbReference>
<keyword evidence="3" id="KW-0238">DNA-binding</keyword>
<evidence type="ECO:0000256" key="3">
    <source>
        <dbReference type="ARBA" id="ARBA00023125"/>
    </source>
</evidence>
<dbReference type="InterPro" id="IPR000847">
    <property type="entry name" value="LysR_HTH_N"/>
</dbReference>
<dbReference type="SUPFAM" id="SSF46785">
    <property type="entry name" value="Winged helix' DNA-binding domain"/>
    <property type="match status" value="1"/>
</dbReference>
<name>A0A6L5JY40_RHOTE</name>
<dbReference type="Proteomes" id="UP000480275">
    <property type="component" value="Unassembled WGS sequence"/>
</dbReference>
<dbReference type="PRINTS" id="PR00039">
    <property type="entry name" value="HTHLYSR"/>
</dbReference>
<dbReference type="Pfam" id="PF03466">
    <property type="entry name" value="LysR_substrate"/>
    <property type="match status" value="1"/>
</dbReference>
<dbReference type="GO" id="GO:0000976">
    <property type="term" value="F:transcription cis-regulatory region binding"/>
    <property type="evidence" value="ECO:0007669"/>
    <property type="project" value="TreeGrafter"/>
</dbReference>
<dbReference type="CDD" id="cd08419">
    <property type="entry name" value="PBP2_CbbR_RubisCO_like"/>
    <property type="match status" value="1"/>
</dbReference>
<evidence type="ECO:0000256" key="2">
    <source>
        <dbReference type="ARBA" id="ARBA00023015"/>
    </source>
</evidence>
<dbReference type="OrthoDB" id="9785745at2"/>